<dbReference type="AlphaFoldDB" id="A0A131YCR5"/>
<organism evidence="3">
    <name type="scientific">Rhipicephalus appendiculatus</name>
    <name type="common">Brown ear tick</name>
    <dbReference type="NCBI Taxonomy" id="34631"/>
    <lineage>
        <taxon>Eukaryota</taxon>
        <taxon>Metazoa</taxon>
        <taxon>Ecdysozoa</taxon>
        <taxon>Arthropoda</taxon>
        <taxon>Chelicerata</taxon>
        <taxon>Arachnida</taxon>
        <taxon>Acari</taxon>
        <taxon>Parasitiformes</taxon>
        <taxon>Ixodida</taxon>
        <taxon>Ixodoidea</taxon>
        <taxon>Ixodidae</taxon>
        <taxon>Rhipicephalinae</taxon>
        <taxon>Rhipicephalus</taxon>
        <taxon>Rhipicephalus</taxon>
    </lineage>
</organism>
<proteinExistence type="predicted"/>
<keyword evidence="2" id="KW-0732">Signal</keyword>
<accession>A0A131YCR5</accession>
<reference evidence="3" key="1">
    <citation type="journal article" date="2016" name="Ticks Tick Borne Dis.">
        <title>De novo assembly and annotation of the salivary gland transcriptome of Rhipicephalus appendiculatus male and female ticks during blood feeding.</title>
        <authorList>
            <person name="de Castro M.H."/>
            <person name="de Klerk D."/>
            <person name="Pienaar R."/>
            <person name="Latif A.A."/>
            <person name="Rees D.J."/>
            <person name="Mans B.J."/>
        </authorList>
    </citation>
    <scope>NUCLEOTIDE SEQUENCE</scope>
    <source>
        <tissue evidence="3">Salivary glands</tissue>
    </source>
</reference>
<evidence type="ECO:0000256" key="2">
    <source>
        <dbReference type="SAM" id="SignalP"/>
    </source>
</evidence>
<feature type="signal peptide" evidence="2">
    <location>
        <begin position="1"/>
        <end position="25"/>
    </location>
</feature>
<name>A0A131YCR5_RHIAP</name>
<protein>
    <submittedName>
        <fullName evidence="3">Uncharacterized protein</fullName>
    </submittedName>
</protein>
<keyword evidence="1" id="KW-0812">Transmembrane</keyword>
<feature type="chain" id="PRO_5007284700" evidence="2">
    <location>
        <begin position="26"/>
        <end position="93"/>
    </location>
</feature>
<evidence type="ECO:0000313" key="3">
    <source>
        <dbReference type="EMBL" id="JAP76338.1"/>
    </source>
</evidence>
<keyword evidence="1" id="KW-1133">Transmembrane helix</keyword>
<feature type="transmembrane region" description="Helical" evidence="1">
    <location>
        <begin position="35"/>
        <end position="56"/>
    </location>
</feature>
<sequence>MNNGIKPAALLVLLWLNFESRTIYGQLKSGTKRGAVQVVLWGLSTFLCACILISRLSCCVVDKNLKNCLIKISFIWPCPNSRKSCFARPSSTI</sequence>
<dbReference type="EMBL" id="GEDV01012219">
    <property type="protein sequence ID" value="JAP76338.1"/>
    <property type="molecule type" value="Transcribed_RNA"/>
</dbReference>
<keyword evidence="1" id="KW-0472">Membrane</keyword>
<evidence type="ECO:0000256" key="1">
    <source>
        <dbReference type="SAM" id="Phobius"/>
    </source>
</evidence>